<comment type="caution">
    <text evidence="2">The sequence shown here is derived from an EMBL/GenBank/DDBJ whole genome shotgun (WGS) entry which is preliminary data.</text>
</comment>
<proteinExistence type="predicted"/>
<dbReference type="OrthoDB" id="8193799at2759"/>
<dbReference type="AlphaFoldDB" id="A0A8S3XWX6"/>
<protein>
    <submittedName>
        <fullName evidence="2">(apollo) hypothetical protein</fullName>
    </submittedName>
</protein>
<reference evidence="2" key="1">
    <citation type="submission" date="2021-04" db="EMBL/GenBank/DDBJ databases">
        <authorList>
            <person name="Tunstrom K."/>
        </authorList>
    </citation>
    <scope>NUCLEOTIDE SEQUENCE</scope>
</reference>
<evidence type="ECO:0000256" key="1">
    <source>
        <dbReference type="SAM" id="MobiDB-lite"/>
    </source>
</evidence>
<gene>
    <name evidence="2" type="ORF">PAPOLLO_LOCUS22040</name>
</gene>
<feature type="compositionally biased region" description="Basic and acidic residues" evidence="1">
    <location>
        <begin position="286"/>
        <end position="306"/>
    </location>
</feature>
<evidence type="ECO:0000313" key="2">
    <source>
        <dbReference type="EMBL" id="CAG5041126.1"/>
    </source>
</evidence>
<evidence type="ECO:0000313" key="3">
    <source>
        <dbReference type="Proteomes" id="UP000691718"/>
    </source>
</evidence>
<feature type="compositionally biased region" description="Basic and acidic residues" evidence="1">
    <location>
        <begin position="335"/>
        <end position="349"/>
    </location>
</feature>
<dbReference type="EMBL" id="CAJQZP010001358">
    <property type="protein sequence ID" value="CAG5041126.1"/>
    <property type="molecule type" value="Genomic_DNA"/>
</dbReference>
<feature type="compositionally biased region" description="Basic residues" evidence="1">
    <location>
        <begin position="246"/>
        <end position="257"/>
    </location>
</feature>
<sequence length="361" mass="41164">MFTVIRHLTISVGSAYLKKPNQKVPIRTVARTYGDTPKKDTSQVVAQSTTNNEHIRVRRVRPADVPRILKFIHEHTRAFWPGLTAPSNASQIVLSDYVSRALAQGHSMLAERQESRHNWSEIRAVALGMTMCKWDATILEKWARCVTCPRSRQLLMFTAHCLRAPALHEKYQVNSILQVILIVPPDTPQRKEIIHSLTKSAIQRGRDVGFTVLRFDAGNDAVNFLFQPENYHKSYENEGDGEIGYSRKKGGGGKKGHQHFDSFHKKAGDNYEFEKQDSYGLDDEGQDKAHSHQHEKVQKYQEPSHETDEEEPLEETNEKQHEEQRLGDSDGNGGEEAHGHDPADYRLPEKYTYGSGDEYDF</sequence>
<dbReference type="Proteomes" id="UP000691718">
    <property type="component" value="Unassembled WGS sequence"/>
</dbReference>
<name>A0A8S3XWX6_PARAO</name>
<accession>A0A8S3XWX6</accession>
<organism evidence="2 3">
    <name type="scientific">Parnassius apollo</name>
    <name type="common">Apollo butterfly</name>
    <name type="synonym">Papilio apollo</name>
    <dbReference type="NCBI Taxonomy" id="110799"/>
    <lineage>
        <taxon>Eukaryota</taxon>
        <taxon>Metazoa</taxon>
        <taxon>Ecdysozoa</taxon>
        <taxon>Arthropoda</taxon>
        <taxon>Hexapoda</taxon>
        <taxon>Insecta</taxon>
        <taxon>Pterygota</taxon>
        <taxon>Neoptera</taxon>
        <taxon>Endopterygota</taxon>
        <taxon>Lepidoptera</taxon>
        <taxon>Glossata</taxon>
        <taxon>Ditrysia</taxon>
        <taxon>Papilionoidea</taxon>
        <taxon>Papilionidae</taxon>
        <taxon>Parnassiinae</taxon>
        <taxon>Parnassini</taxon>
        <taxon>Parnassius</taxon>
        <taxon>Parnassius</taxon>
    </lineage>
</organism>
<feature type="region of interest" description="Disordered" evidence="1">
    <location>
        <begin position="236"/>
        <end position="262"/>
    </location>
</feature>
<feature type="region of interest" description="Disordered" evidence="1">
    <location>
        <begin position="277"/>
        <end position="361"/>
    </location>
</feature>
<feature type="compositionally biased region" description="Basic and acidic residues" evidence="1">
    <location>
        <begin position="316"/>
        <end position="328"/>
    </location>
</feature>
<keyword evidence="3" id="KW-1185">Reference proteome</keyword>